<evidence type="ECO:0000313" key="5">
    <source>
        <dbReference type="Proteomes" id="UP000790347"/>
    </source>
</evidence>
<feature type="domain" description="C3H1-type" evidence="3">
    <location>
        <begin position="1843"/>
        <end position="1870"/>
    </location>
</feature>
<dbReference type="PROSITE" id="PS50103">
    <property type="entry name" value="ZF_C3H1"/>
    <property type="match status" value="1"/>
</dbReference>
<feature type="region of interest" description="Disordered" evidence="2">
    <location>
        <begin position="2076"/>
        <end position="2108"/>
    </location>
</feature>
<feature type="region of interest" description="Disordered" evidence="2">
    <location>
        <begin position="912"/>
        <end position="951"/>
    </location>
</feature>
<feature type="compositionally biased region" description="Basic and acidic residues" evidence="2">
    <location>
        <begin position="527"/>
        <end position="542"/>
    </location>
</feature>
<feature type="region of interest" description="Disordered" evidence="2">
    <location>
        <begin position="1"/>
        <end position="24"/>
    </location>
</feature>
<feature type="compositionally biased region" description="Polar residues" evidence="2">
    <location>
        <begin position="401"/>
        <end position="417"/>
    </location>
</feature>
<feature type="region of interest" description="Disordered" evidence="2">
    <location>
        <begin position="2002"/>
        <end position="2025"/>
    </location>
</feature>
<protein>
    <recommendedName>
        <fullName evidence="3">C3H1-type domain-containing protein</fullName>
    </recommendedName>
</protein>
<feature type="region of interest" description="Disordered" evidence="2">
    <location>
        <begin position="222"/>
        <end position="245"/>
    </location>
</feature>
<sequence length="2108" mass="238218">MESSLNFYQSDFAQQQRQPQKSIDKNSTATININRNHLSTFNSSASNYDGSKSKFFDKSVTTTTITTTTDSSGNSNKTNNNNGSYSGNIGNDYNRFNNKNNLTSSSSSGHQRKSFSSPSYSFFSKKTSKFPFKTSRYTYQSNQNVGSSMKIFNQSSSSPHHNHHQKQTFRNHNSNSNSRFSSTITSSSSSASSSTSSTQNLLQVTTHNENLDSLLKITSSNKQQQYKESKTKQKYQQQFDDNDDYGENEENLLDWLETELDQRGIDSIIYGRYLLSLLQQHTNVNEDSDWYDTSIGNNNNELDSGYEGSITTNNNSRFKQFSTTPVAGRPEKPRYCESHQRLYRGYSPSLSSSLLSSSQLNPFSLFNNRSPSSNIQRAKDNTQKAPSTTKWMHRRYRQADNKSPTKQYNRNNVNFTDDGNHNEQDGNDDFDDLMLINCPDCCRKYSGKKYWENDYRKFLIAKCLKSAIDKDMIETDLDQFIDEICQKYDQQHQQPNDGDDDHDRQLLQFSSNSNRNHSIMYNNNNRRFNDNDNENGKQEGEKDYTALKIKTTTEMILDQAKKYYDAFPALGGGGSAMITMTTSASASSSTSTSISSGSRAGSTNKMFIDNYRSHQSSFDDSVFIDNNNDRYGGESIDKNNDDQKGWNGKKIIRNIVEKHQPKLNLISTCVEDFHSHQQQELQNQSTTNSGQQSNTGKPLVVKLKSKLLGNKSRTGLIVTSSSFMANDNIDGDNNNNNNNNNNGDLQSMSRLTTLKKLSTVANNNLIMTANNYNNDETINGKGMENVKNLEHNHHQSIVTDPLVSVSTNNMINNNNNTHPIHNSTSLSSSSPLLSAKELEKINQLMPSFLMNNNNHSKTTSTTSTSVSTMTTTLPKTSLSVSAPVIKSKNDKSYLHPTDGNNRFNVQNVVIGTEQQSQQSKPPPLPPTNRSYFNHQNRDYQPSSSIPLNNGRKFQPYQKLSIISSSTLTGSQNKQQQQEKTDDNVIENGHNQTLTTNEVDKNFLDDNGESVDSLLPDFLKSTRANTMTTIQQQSPFNQKQLALNNEIVENSILMAKDIDDVDENGSTNINYNNSDGHIKMKTVECSSLNLSSSFMMDSQNVIDNDNRKDFNNVDGQQKQQHQQQAFVINDFDIVNDDDMMMPLSSHTSIMMNDNQKNDHNDVNDGDGSSSLDAIITADNTVSAMMTTLSTTIWKPMLKIDDDHIDNILTDDNKHRNKVDDCQMKIIINKLSQSSIIENGEKVEDKMIDHCFSTTSSSSSSSSSTTLLHKSIDEWLDYHETEFWPKNIAKIFQQFSNDNYSIDDDNGNNDDNETNWWQPLQPMMNDNIVHDKNNKESTTMPEFWNHKRRMEWLTNLWNRNCTLGYMNDMIMMPSTSSNNMNNRQQKLNEELSLIMDFVQQIQQQPTLKKSSLSSEEEEEKEANKKPITVNNSSSFNELPTDVITNNVVEQQKNSYEMNLAISSGGADVGGGATINSKSLHFYLDDDEMMQRFQRDLSGKMNNYHYNSIMEDNDDADNSLCLNQMDKSNSVFKENSIIDDNFLLPSMSSLSSSPSNDVINMTELINNVLESINHEQQNEEVPTKECFLTSLSIPIRSTESSSSLTNSNDLPSDFDVKQIPTFLRKDLDTTNIETASVDEEIVKKPSGPFSKRYKLKSSDDSVDSFIKFPQICDDNYINGHVVTSTSNVDHSTRTSSQQNWYTLESEIQNGVGYQEHNDGIYYYGDDMAGNLMDPDETHFMESYGNDLYNYDGYLINMPKDDENDFLKTSSLSHHYQLISNSFGGQNNFLTSSMSSYDIDGLQPVDLKFKLENRFLVPDNDTKPVLKPCAFYLENACARLDCKFSHDLSSIPCKYYLEGACYKEEFCPFLHEKPKSDLDQIDPEMLASLSSTTSYMNPKSSQFKIESDSDFPSLFEESRNTISEANDAPVENQRVNFLYKTTNLKPAVSSRKSPLQSDLKSNYDDDSTQLPNASFSSQNFAKCFNTNKTVKTPLVVPSTQPKEIVEEKQEEEEEWPCLSGPIENSTTIDQNHVNSLSTKSSTLSSISSSSSSLTTNKVISLKNTNNRNGSNFRDKVLMKSSSKKNKKNQLNNHSLTTTKNTSSSLKSIMNSF</sequence>
<feature type="region of interest" description="Disordered" evidence="2">
    <location>
        <begin position="676"/>
        <end position="696"/>
    </location>
</feature>
<dbReference type="EMBL" id="ASGP02000002">
    <property type="protein sequence ID" value="KAH9522164.1"/>
    <property type="molecule type" value="Genomic_DNA"/>
</dbReference>
<feature type="region of interest" description="Disordered" evidence="2">
    <location>
        <begin position="510"/>
        <end position="542"/>
    </location>
</feature>
<dbReference type="Gene3D" id="4.10.1000.10">
    <property type="entry name" value="Zinc finger, CCCH-type"/>
    <property type="match status" value="1"/>
</dbReference>
<gene>
    <name evidence="4" type="ORF">DERF_005763</name>
</gene>
<keyword evidence="5" id="KW-1185">Reference proteome</keyword>
<keyword evidence="1" id="KW-0863">Zinc-finger</keyword>
<feature type="compositionally biased region" description="Low complexity" evidence="2">
    <location>
        <begin position="682"/>
        <end position="696"/>
    </location>
</feature>
<proteinExistence type="predicted"/>
<dbReference type="InterPro" id="IPR000571">
    <property type="entry name" value="Znf_CCCH"/>
</dbReference>
<feature type="compositionally biased region" description="Low complexity" evidence="2">
    <location>
        <begin position="65"/>
        <end position="94"/>
    </location>
</feature>
<feature type="region of interest" description="Disordered" evidence="2">
    <location>
        <begin position="65"/>
        <end position="122"/>
    </location>
</feature>
<dbReference type="GO" id="GO:0008270">
    <property type="term" value="F:zinc ion binding"/>
    <property type="evidence" value="ECO:0007669"/>
    <property type="project" value="UniProtKB-KW"/>
</dbReference>
<evidence type="ECO:0000259" key="3">
    <source>
        <dbReference type="PROSITE" id="PS50103"/>
    </source>
</evidence>
<feature type="compositionally biased region" description="Basic residues" evidence="2">
    <location>
        <begin position="160"/>
        <end position="169"/>
    </location>
</feature>
<keyword evidence="1" id="KW-0862">Zinc</keyword>
<feature type="region of interest" description="Disordered" evidence="2">
    <location>
        <begin position="1403"/>
        <end position="1432"/>
    </location>
</feature>
<feature type="compositionally biased region" description="Polar residues" evidence="2">
    <location>
        <begin position="927"/>
        <end position="947"/>
    </location>
</feature>
<evidence type="ECO:0000313" key="4">
    <source>
        <dbReference type="EMBL" id="KAH9522164.1"/>
    </source>
</evidence>
<dbReference type="Proteomes" id="UP000790347">
    <property type="component" value="Unassembled WGS sequence"/>
</dbReference>
<feature type="region of interest" description="Disordered" evidence="2">
    <location>
        <begin position="311"/>
        <end position="332"/>
    </location>
</feature>
<evidence type="ECO:0000256" key="1">
    <source>
        <dbReference type="PROSITE-ProRule" id="PRU00723"/>
    </source>
</evidence>
<feature type="compositionally biased region" description="Low complexity" evidence="2">
    <location>
        <begin position="104"/>
        <end position="122"/>
    </location>
</feature>
<organism evidence="4 5">
    <name type="scientific">Dermatophagoides farinae</name>
    <name type="common">American house dust mite</name>
    <dbReference type="NCBI Taxonomy" id="6954"/>
    <lineage>
        <taxon>Eukaryota</taxon>
        <taxon>Metazoa</taxon>
        <taxon>Ecdysozoa</taxon>
        <taxon>Arthropoda</taxon>
        <taxon>Chelicerata</taxon>
        <taxon>Arachnida</taxon>
        <taxon>Acari</taxon>
        <taxon>Acariformes</taxon>
        <taxon>Sarcoptiformes</taxon>
        <taxon>Astigmata</taxon>
        <taxon>Psoroptidia</taxon>
        <taxon>Analgoidea</taxon>
        <taxon>Pyroglyphidae</taxon>
        <taxon>Dermatophagoidinae</taxon>
        <taxon>Dermatophagoides</taxon>
    </lineage>
</organism>
<accession>A0A922I8X0</accession>
<feature type="region of interest" description="Disordered" evidence="2">
    <location>
        <begin position="369"/>
        <end position="427"/>
    </location>
</feature>
<evidence type="ECO:0000256" key="2">
    <source>
        <dbReference type="SAM" id="MobiDB-lite"/>
    </source>
</evidence>
<feature type="region of interest" description="Disordered" evidence="2">
    <location>
        <begin position="149"/>
        <end position="201"/>
    </location>
</feature>
<comment type="caution">
    <text evidence="4">The sequence shown here is derived from an EMBL/GenBank/DDBJ whole genome shotgun (WGS) entry which is preliminary data.</text>
</comment>
<feature type="compositionally biased region" description="Low complexity" evidence="2">
    <location>
        <begin position="171"/>
        <end position="198"/>
    </location>
</feature>
<keyword evidence="1" id="KW-0479">Metal-binding</keyword>
<reference evidence="4" key="1">
    <citation type="submission" date="2013-05" db="EMBL/GenBank/DDBJ databases">
        <authorList>
            <person name="Yim A.K.Y."/>
            <person name="Chan T.F."/>
            <person name="Ji K.M."/>
            <person name="Liu X.Y."/>
            <person name="Zhou J.W."/>
            <person name="Li R.Q."/>
            <person name="Yang K.Y."/>
            <person name="Li J."/>
            <person name="Li M."/>
            <person name="Law P.T.W."/>
            <person name="Wu Y.L."/>
            <person name="Cai Z.L."/>
            <person name="Qin H."/>
            <person name="Bao Y."/>
            <person name="Leung R.K.K."/>
            <person name="Ng P.K.S."/>
            <person name="Zou J."/>
            <person name="Zhong X.J."/>
            <person name="Ran P.X."/>
            <person name="Zhong N.S."/>
            <person name="Liu Z.G."/>
            <person name="Tsui S.K.W."/>
        </authorList>
    </citation>
    <scope>NUCLEOTIDE SEQUENCE</scope>
    <source>
        <strain evidence="4">Derf</strain>
        <tissue evidence="4">Whole organism</tissue>
    </source>
</reference>
<feature type="zinc finger region" description="C3H1-type" evidence="1">
    <location>
        <begin position="1843"/>
        <end position="1870"/>
    </location>
</feature>
<feature type="compositionally biased region" description="Polar residues" evidence="2">
    <location>
        <begin position="510"/>
        <end position="521"/>
    </location>
</feature>
<feature type="compositionally biased region" description="Low complexity" evidence="2">
    <location>
        <begin position="2084"/>
        <end position="2108"/>
    </location>
</feature>
<reference evidence="4" key="2">
    <citation type="journal article" date="2022" name="Res Sq">
        <title>Comparative Genomics Reveals Insights into the Divergent Evolution of Astigmatic Mites and Household Pest Adaptations.</title>
        <authorList>
            <person name="Xiong Q."/>
            <person name="Wan A.T.-Y."/>
            <person name="Liu X.-Y."/>
            <person name="Fung C.S.-H."/>
            <person name="Xiao X."/>
            <person name="Malainual N."/>
            <person name="Hou J."/>
            <person name="Wang L."/>
            <person name="Wang M."/>
            <person name="Yang K."/>
            <person name="Cui Y."/>
            <person name="Leung E."/>
            <person name="Nong W."/>
            <person name="Shin S.-K."/>
            <person name="Au S."/>
            <person name="Jeong K.Y."/>
            <person name="Chew F.T."/>
            <person name="Hui J."/>
            <person name="Leung T.F."/>
            <person name="Tungtrongchitr A."/>
            <person name="Zhong N."/>
            <person name="Liu Z."/>
            <person name="Tsui S."/>
        </authorList>
    </citation>
    <scope>NUCLEOTIDE SEQUENCE</scope>
    <source>
        <strain evidence="4">Derf</strain>
        <tissue evidence="4">Whole organism</tissue>
    </source>
</reference>
<feature type="compositionally biased region" description="Polar residues" evidence="2">
    <location>
        <begin position="311"/>
        <end position="325"/>
    </location>
</feature>
<dbReference type="SMART" id="SM00356">
    <property type="entry name" value="ZnF_C3H1"/>
    <property type="match status" value="2"/>
</dbReference>
<name>A0A922I8X0_DERFA</name>